<dbReference type="OrthoDB" id="64791at2"/>
<dbReference type="AlphaFoldDB" id="A0A402D5Q9"/>
<proteinExistence type="predicted"/>
<sequence length="479" mass="51889">MSDITVVNNLTRVDKFFNLKAANTSIEDNYIDSVPSVMGVMDEGADVIFPGAFTKSGALESFLKRGFVPTDHKWEWTEIVAMPISAKEDGNKLVSRAVFHTTQKAQDARTICMERLAQGLWIGESVGFGMYAGDYKWFASGQALLTWAEANGYDLSLFDADGIKSWKTTCRGIINIPELYEYSIVPVGMNRWAEAVDVKSDNQKSGQITLAALPALLKELSDAGAPITLPDGTVLVPKSAPAPGGARELVAIAKDGKVTLKGEYLGDIEIDMTLSAAYDLCYTMYYIVAAQLRGNWSWDDVAGDYVRVRPPLADALVAIEGAAGEFTDVLLRVIEAIMSGVEGAQDAEEVEVELEAMAGGPDVKQLSDSLHAGESFQKQLGTVRAAVKSCSDRAKAIHLIRVKEGRALSETNRQKLTSHRDALADCVKAIDDLLEETKNNAEEATEKSLEVSEKLAPAASVLKARRDFLIQELAGVLGE</sequence>
<evidence type="ECO:0000313" key="2">
    <source>
        <dbReference type="Proteomes" id="UP000287394"/>
    </source>
</evidence>
<name>A0A402D5Q9_9BACT</name>
<dbReference type="Proteomes" id="UP000287394">
    <property type="component" value="Chromosome"/>
</dbReference>
<gene>
    <name evidence="1" type="ORF">CCAX7_54710</name>
</gene>
<organism evidence="1 2">
    <name type="scientific">Capsulimonas corticalis</name>
    <dbReference type="NCBI Taxonomy" id="2219043"/>
    <lineage>
        <taxon>Bacteria</taxon>
        <taxon>Bacillati</taxon>
        <taxon>Armatimonadota</taxon>
        <taxon>Armatimonadia</taxon>
        <taxon>Capsulimonadales</taxon>
        <taxon>Capsulimonadaceae</taxon>
        <taxon>Capsulimonas</taxon>
    </lineage>
</organism>
<accession>A0A402D5Q9</accession>
<dbReference type="KEGG" id="ccot:CCAX7_54710"/>
<dbReference type="EMBL" id="AP025739">
    <property type="protein sequence ID" value="BDI33420.1"/>
    <property type="molecule type" value="Genomic_DNA"/>
</dbReference>
<keyword evidence="2" id="KW-1185">Reference proteome</keyword>
<protein>
    <submittedName>
        <fullName evidence="1">Uncharacterized protein</fullName>
    </submittedName>
</protein>
<evidence type="ECO:0000313" key="1">
    <source>
        <dbReference type="EMBL" id="BDI33420.1"/>
    </source>
</evidence>
<dbReference type="RefSeq" id="WP_119324832.1">
    <property type="nucleotide sequence ID" value="NZ_AP025739.1"/>
</dbReference>
<reference evidence="1 2" key="1">
    <citation type="journal article" date="2019" name="Int. J. Syst. Evol. Microbiol.">
        <title>Capsulimonas corticalis gen. nov., sp. nov., an aerobic capsulated bacterium, of a novel bacterial order, Capsulimonadales ord. nov., of the class Armatimonadia of the phylum Armatimonadetes.</title>
        <authorList>
            <person name="Li J."/>
            <person name="Kudo C."/>
            <person name="Tonouchi A."/>
        </authorList>
    </citation>
    <scope>NUCLEOTIDE SEQUENCE [LARGE SCALE GENOMIC DNA]</scope>
    <source>
        <strain evidence="1 2">AX-7</strain>
    </source>
</reference>